<gene>
    <name evidence="1" type="ORF">I6J37_00125</name>
</gene>
<reference evidence="1 2" key="1">
    <citation type="submission" date="2021-02" db="EMBL/GenBank/DDBJ databases">
        <title>FDA dAtabase for Regulatory Grade micrObial Sequences (FDA-ARGOS): Supporting development and validation of Infectious Disease Dx tests.</title>
        <authorList>
            <person name="Sproer C."/>
            <person name="Gronow S."/>
            <person name="Severitt S."/>
            <person name="Schroder I."/>
            <person name="Tallon L."/>
            <person name="Sadzewicz L."/>
            <person name="Zhao X."/>
            <person name="Boylan J."/>
            <person name="Ott S."/>
            <person name="Bowen H."/>
            <person name="Vavikolanu K."/>
            <person name="Mehta A."/>
            <person name="Aluvathingal J."/>
            <person name="Nadendla S."/>
            <person name="Lowell S."/>
            <person name="Myers T."/>
            <person name="Yan Y."/>
            <person name="Sichtig H."/>
        </authorList>
    </citation>
    <scope>NUCLEOTIDE SEQUENCE [LARGE SCALE GENOMIC DNA]</scope>
    <source>
        <strain evidence="1 2">FDAARGOS_1207</strain>
    </source>
</reference>
<organism evidence="1 2">
    <name type="scientific">Mammaliicoccus vitulinus</name>
    <dbReference type="NCBI Taxonomy" id="71237"/>
    <lineage>
        <taxon>Bacteria</taxon>
        <taxon>Bacillati</taxon>
        <taxon>Bacillota</taxon>
        <taxon>Bacilli</taxon>
        <taxon>Bacillales</taxon>
        <taxon>Staphylococcaceae</taxon>
        <taxon>Mammaliicoccus</taxon>
    </lineage>
</organism>
<keyword evidence="2" id="KW-1185">Reference proteome</keyword>
<protein>
    <submittedName>
        <fullName evidence="1">Uncharacterized protein</fullName>
    </submittedName>
</protein>
<dbReference type="Proteomes" id="UP000627155">
    <property type="component" value="Chromosome"/>
</dbReference>
<accession>A0ABX7HEV0</accession>
<sequence>MTNLTVKYKQPFHEDNITIAENNNIPKIIYRSRILGGWTIDEAVHAFPSNEELEKNKLKSNDLKYTGNHLGTLEKVMVFEEEQRRVRYRVRYKKQKPWLEKYPQTSEFGDYAQRLFNECCGSWAK</sequence>
<dbReference type="RefSeq" id="WP_103322258.1">
    <property type="nucleotide sequence ID" value="NZ_CP069486.1"/>
</dbReference>
<proteinExistence type="predicted"/>
<evidence type="ECO:0000313" key="1">
    <source>
        <dbReference type="EMBL" id="QRO85149.1"/>
    </source>
</evidence>
<dbReference type="EMBL" id="CP069486">
    <property type="protein sequence ID" value="QRO85149.1"/>
    <property type="molecule type" value="Genomic_DNA"/>
</dbReference>
<evidence type="ECO:0000313" key="2">
    <source>
        <dbReference type="Proteomes" id="UP000627155"/>
    </source>
</evidence>
<name>A0ABX7HEV0_9STAP</name>